<feature type="signal peptide" evidence="9">
    <location>
        <begin position="1"/>
        <end position="20"/>
    </location>
</feature>
<keyword evidence="4 8" id="KW-1133">Transmembrane helix</keyword>
<evidence type="ECO:0000256" key="2">
    <source>
        <dbReference type="ARBA" id="ARBA00022448"/>
    </source>
</evidence>
<keyword evidence="2" id="KW-0813">Transport</keyword>
<evidence type="ECO:0000256" key="6">
    <source>
        <dbReference type="ARBA" id="ARBA00023136"/>
    </source>
</evidence>
<dbReference type="Pfam" id="PF07885">
    <property type="entry name" value="Ion_trans_2"/>
    <property type="match status" value="1"/>
</dbReference>
<keyword evidence="6 8" id="KW-0472">Membrane</keyword>
<organism evidence="11 12">
    <name type="scientific">Clytia hemisphaerica</name>
    <dbReference type="NCBI Taxonomy" id="252671"/>
    <lineage>
        <taxon>Eukaryota</taxon>
        <taxon>Metazoa</taxon>
        <taxon>Cnidaria</taxon>
        <taxon>Hydrozoa</taxon>
        <taxon>Hydroidolina</taxon>
        <taxon>Leptothecata</taxon>
        <taxon>Obeliida</taxon>
        <taxon>Clytiidae</taxon>
        <taxon>Clytia</taxon>
    </lineage>
</organism>
<evidence type="ECO:0000259" key="10">
    <source>
        <dbReference type="Pfam" id="PF07885"/>
    </source>
</evidence>
<feature type="domain" description="Potassium channel" evidence="10">
    <location>
        <begin position="183"/>
        <end position="266"/>
    </location>
</feature>
<keyword evidence="9" id="KW-0732">Signal</keyword>
<evidence type="ECO:0000256" key="4">
    <source>
        <dbReference type="ARBA" id="ARBA00022989"/>
    </source>
</evidence>
<feature type="transmembrane region" description="Helical" evidence="8">
    <location>
        <begin position="216"/>
        <end position="231"/>
    </location>
</feature>
<dbReference type="GO" id="GO:0008076">
    <property type="term" value="C:voltage-gated potassium channel complex"/>
    <property type="evidence" value="ECO:0007669"/>
    <property type="project" value="InterPro"/>
</dbReference>
<keyword evidence="5" id="KW-0406">Ion transport</keyword>
<evidence type="ECO:0000256" key="1">
    <source>
        <dbReference type="ARBA" id="ARBA00004141"/>
    </source>
</evidence>
<dbReference type="Gene3D" id="1.10.287.70">
    <property type="match status" value="1"/>
</dbReference>
<evidence type="ECO:0000313" key="11">
    <source>
        <dbReference type="EnsemblMetazoa" id="CLYHEMP006973.1"/>
    </source>
</evidence>
<keyword evidence="7" id="KW-0407">Ion channel</keyword>
<evidence type="ECO:0000256" key="9">
    <source>
        <dbReference type="SAM" id="SignalP"/>
    </source>
</evidence>
<evidence type="ECO:0000256" key="5">
    <source>
        <dbReference type="ARBA" id="ARBA00023065"/>
    </source>
</evidence>
<dbReference type="InterPro" id="IPR013099">
    <property type="entry name" value="K_chnl_dom"/>
</dbReference>
<dbReference type="OrthoDB" id="5985333at2759"/>
<keyword evidence="3 8" id="KW-0812">Transmembrane</keyword>
<dbReference type="GO" id="GO:0001508">
    <property type="term" value="P:action potential"/>
    <property type="evidence" value="ECO:0007669"/>
    <property type="project" value="TreeGrafter"/>
</dbReference>
<sequence>MHWSYICVLLVFTQFNPSHCFGDDDDHNMGRIKCTNRFEYRHQISKLVGTCKDIIRSNPICGKNYTVAYSLHPPYVMLEDGKVSGILPTMIQYALESCCFGCNSVKYEGPYDHFDKFYQNTDLVIPVQTSISNTEFFGHYFIHMLEIQAVSFFGEPIKHDPDKMVRTISRSVLNTYPLFIIALVMALTAGVAIWLLDTKWNESEFPNTFPRGPFEGFWWAFVSMTTVGYGDKSPRSVVARVFAIVWIAIGITMFSMYTASLTSALTNAVMASHEVVLYQKKIAVLNTTTIGQIATIKTNGIPIQFDNVGQINKALAKNKVDAIALDENIANYYMEHLVEDAEEGQKFSLYKRMEMSGSSYGAMAYQSNVTEFLNSFFHSNDDQRDVMAMLAMEGHGHPVQLDASASDSTDYFNSTRMLVLTIISLVIITIVITLVGLAIKYFTRQCMKAAKHDNGDAMNALMDSPLTESDLDDIVEQIHLRIKERVKQKEVNGNQYHDSATKL</sequence>
<feature type="transmembrane region" description="Helical" evidence="8">
    <location>
        <begin position="417"/>
        <end position="439"/>
    </location>
</feature>
<comment type="subcellular location">
    <subcellularLocation>
        <location evidence="1">Membrane</location>
        <topology evidence="1">Multi-pass membrane protein</topology>
    </subcellularLocation>
</comment>
<feature type="transmembrane region" description="Helical" evidence="8">
    <location>
        <begin position="238"/>
        <end position="257"/>
    </location>
</feature>
<proteinExistence type="predicted"/>
<dbReference type="EnsemblMetazoa" id="CLYHEMT006973.1">
    <property type="protein sequence ID" value="CLYHEMP006973.1"/>
    <property type="gene ID" value="CLYHEMG006973"/>
</dbReference>
<evidence type="ECO:0000256" key="3">
    <source>
        <dbReference type="ARBA" id="ARBA00022692"/>
    </source>
</evidence>
<evidence type="ECO:0000256" key="8">
    <source>
        <dbReference type="SAM" id="Phobius"/>
    </source>
</evidence>
<dbReference type="InterPro" id="IPR028325">
    <property type="entry name" value="VG_K_chnl"/>
</dbReference>
<dbReference type="GO" id="GO:0015276">
    <property type="term" value="F:ligand-gated monoatomic ion channel activity"/>
    <property type="evidence" value="ECO:0007669"/>
    <property type="project" value="InterPro"/>
</dbReference>
<dbReference type="AlphaFoldDB" id="A0A7M5V6Q0"/>
<feature type="chain" id="PRO_5029913813" description="Potassium channel domain-containing protein" evidence="9">
    <location>
        <begin position="21"/>
        <end position="503"/>
    </location>
</feature>
<evidence type="ECO:0000256" key="7">
    <source>
        <dbReference type="ARBA" id="ARBA00023303"/>
    </source>
</evidence>
<dbReference type="SUPFAM" id="SSF53850">
    <property type="entry name" value="Periplasmic binding protein-like II"/>
    <property type="match status" value="1"/>
</dbReference>
<dbReference type="Proteomes" id="UP000594262">
    <property type="component" value="Unplaced"/>
</dbReference>
<feature type="transmembrane region" description="Helical" evidence="8">
    <location>
        <begin position="175"/>
        <end position="196"/>
    </location>
</feature>
<accession>A0A7M5V6Q0</accession>
<name>A0A7M5V6Q0_9CNID</name>
<dbReference type="SUPFAM" id="SSF81324">
    <property type="entry name" value="Voltage-gated potassium channels"/>
    <property type="match status" value="1"/>
</dbReference>
<reference evidence="11" key="1">
    <citation type="submission" date="2021-01" db="UniProtKB">
        <authorList>
            <consortium name="EnsemblMetazoa"/>
        </authorList>
    </citation>
    <scope>IDENTIFICATION</scope>
</reference>
<dbReference type="PANTHER" id="PTHR11537">
    <property type="entry name" value="VOLTAGE-GATED POTASSIUM CHANNEL"/>
    <property type="match status" value="1"/>
</dbReference>
<keyword evidence="12" id="KW-1185">Reference proteome</keyword>
<dbReference type="Gene3D" id="3.40.190.10">
    <property type="entry name" value="Periplasmic binding protein-like II"/>
    <property type="match status" value="1"/>
</dbReference>
<dbReference type="GO" id="GO:0005251">
    <property type="term" value="F:delayed rectifier potassium channel activity"/>
    <property type="evidence" value="ECO:0007669"/>
    <property type="project" value="TreeGrafter"/>
</dbReference>
<protein>
    <recommendedName>
        <fullName evidence="10">Potassium channel domain-containing protein</fullName>
    </recommendedName>
</protein>
<evidence type="ECO:0000313" key="12">
    <source>
        <dbReference type="Proteomes" id="UP000594262"/>
    </source>
</evidence>
<dbReference type="PANTHER" id="PTHR11537:SF252">
    <property type="entry name" value="POTASSIUM VOLTAGE-GATED CHANNEL PROTEIN SHAW"/>
    <property type="match status" value="1"/>
</dbReference>